<protein>
    <submittedName>
        <fullName evidence="1">Uncharacterized protein</fullName>
    </submittedName>
</protein>
<reference evidence="1" key="1">
    <citation type="journal article" date="2021" name="Proc. Natl. Acad. Sci. U.S.A.">
        <title>A Catalog of Tens of Thousands of Viruses from Human Metagenomes Reveals Hidden Associations with Chronic Diseases.</title>
        <authorList>
            <person name="Tisza M.J."/>
            <person name="Buck C.B."/>
        </authorList>
    </citation>
    <scope>NUCLEOTIDE SEQUENCE</scope>
    <source>
        <strain evidence="1">CtJER10</strain>
    </source>
</reference>
<name>A0A8S5PW82_9CAUD</name>
<sequence length="55" mass="6741">MNKLSERFERKIPTFLAHLDVWNDTPMSDCKYTTHDYKRENIHLYELQQTPIMLQ</sequence>
<organism evidence="1">
    <name type="scientific">Siphoviridae sp. ctJER10</name>
    <dbReference type="NCBI Taxonomy" id="2825430"/>
    <lineage>
        <taxon>Viruses</taxon>
        <taxon>Duplodnaviria</taxon>
        <taxon>Heunggongvirae</taxon>
        <taxon>Uroviricota</taxon>
        <taxon>Caudoviricetes</taxon>
    </lineage>
</organism>
<dbReference type="EMBL" id="BK015513">
    <property type="protein sequence ID" value="DAE10540.1"/>
    <property type="molecule type" value="Genomic_DNA"/>
</dbReference>
<accession>A0A8S5PW82</accession>
<proteinExistence type="predicted"/>
<evidence type="ECO:0000313" key="1">
    <source>
        <dbReference type="EMBL" id="DAE10540.1"/>
    </source>
</evidence>